<dbReference type="Pfam" id="PF00753">
    <property type="entry name" value="Lactamase_B"/>
    <property type="match status" value="1"/>
</dbReference>
<feature type="domain" description="Metallo-beta-lactamase" evidence="2">
    <location>
        <begin position="44"/>
        <end position="255"/>
    </location>
</feature>
<comment type="caution">
    <text evidence="3">The sequence shown here is derived from an EMBL/GenBank/DDBJ whole genome shotgun (WGS) entry which is preliminary data.</text>
</comment>
<evidence type="ECO:0000313" key="3">
    <source>
        <dbReference type="EMBL" id="OGK41935.1"/>
    </source>
</evidence>
<proteinExistence type="predicted"/>
<dbReference type="CDD" id="cd07731">
    <property type="entry name" value="ComA-like_MBL-fold"/>
    <property type="match status" value="1"/>
</dbReference>
<dbReference type="Gene3D" id="3.60.15.10">
    <property type="entry name" value="Ribonuclease Z/Hydroxyacylglutathione hydrolase-like"/>
    <property type="match status" value="1"/>
</dbReference>
<dbReference type="EMBL" id="MGAG01000008">
    <property type="protein sequence ID" value="OGK41935.1"/>
    <property type="molecule type" value="Genomic_DNA"/>
</dbReference>
<name>A0A1F7IEZ9_9BACT</name>
<dbReference type="InterPro" id="IPR036866">
    <property type="entry name" value="RibonucZ/Hydroxyglut_hydro"/>
</dbReference>
<dbReference type="AlphaFoldDB" id="A0A1F7IEZ9"/>
<dbReference type="PANTHER" id="PTHR30619">
    <property type="entry name" value="DNA INTERNALIZATION/COMPETENCE PROTEIN COMEC/REC2"/>
    <property type="match status" value="1"/>
</dbReference>
<keyword evidence="1" id="KW-1133">Transmembrane helix</keyword>
<dbReference type="InterPro" id="IPR052159">
    <property type="entry name" value="Competence_DNA_uptake"/>
</dbReference>
<dbReference type="PANTHER" id="PTHR30619:SF1">
    <property type="entry name" value="RECOMBINATION PROTEIN 2"/>
    <property type="match status" value="1"/>
</dbReference>
<evidence type="ECO:0000259" key="2">
    <source>
        <dbReference type="SMART" id="SM00849"/>
    </source>
</evidence>
<dbReference type="Proteomes" id="UP000177698">
    <property type="component" value="Unassembled WGS sequence"/>
</dbReference>
<dbReference type="InterPro" id="IPR001279">
    <property type="entry name" value="Metallo-B-lactamas"/>
</dbReference>
<reference evidence="3 4" key="1">
    <citation type="journal article" date="2016" name="Nat. Commun.">
        <title>Thousands of microbial genomes shed light on interconnected biogeochemical processes in an aquifer system.</title>
        <authorList>
            <person name="Anantharaman K."/>
            <person name="Brown C.T."/>
            <person name="Hug L.A."/>
            <person name="Sharon I."/>
            <person name="Castelle C.J."/>
            <person name="Probst A.J."/>
            <person name="Thomas B.C."/>
            <person name="Singh A."/>
            <person name="Wilkins M.J."/>
            <person name="Karaoz U."/>
            <person name="Brodie E.L."/>
            <person name="Williams K.H."/>
            <person name="Hubbard S.S."/>
            <person name="Banfield J.F."/>
        </authorList>
    </citation>
    <scope>NUCLEOTIDE SEQUENCE [LARGE SCALE GENOMIC DNA]</scope>
</reference>
<accession>A0A1F7IEZ9</accession>
<keyword evidence="1" id="KW-0812">Transmembrane</keyword>
<evidence type="ECO:0000256" key="1">
    <source>
        <dbReference type="SAM" id="Phobius"/>
    </source>
</evidence>
<sequence>MFETPFSKLTVVLSIFLSLIVVTFIFISDSNNSKTTLVFCDVGQGDGAYIRVKNQTDILVDAGPNRKILDCLGKYMPFYDRSIELAIISHGQKDHFGGFLYILDRYDVKKFWMSEAYNPSESFKELLDKIDTKDILIEFPKAGETSTFSDAKIEFFWPSDDFILKNTFEKNTTHSLFRRTFRNLNDFSLIFKFELETENILFTGDASPNALNNLLQPPNIRTNILKIPHHGSKNGLNPEFLKLADPTYGVISAGKNNSYGHPHKIILDILKAQKVKIKRTDLDGDIVFTFD</sequence>
<dbReference type="STRING" id="1802056.A2954_02705"/>
<dbReference type="SUPFAM" id="SSF56281">
    <property type="entry name" value="Metallo-hydrolase/oxidoreductase"/>
    <property type="match status" value="1"/>
</dbReference>
<dbReference type="InterPro" id="IPR035681">
    <property type="entry name" value="ComA-like_MBL"/>
</dbReference>
<keyword evidence="1" id="KW-0472">Membrane</keyword>
<gene>
    <name evidence="3" type="ORF">A2954_02705</name>
</gene>
<evidence type="ECO:0000313" key="4">
    <source>
        <dbReference type="Proteomes" id="UP000177698"/>
    </source>
</evidence>
<feature type="transmembrane region" description="Helical" evidence="1">
    <location>
        <begin position="6"/>
        <end position="27"/>
    </location>
</feature>
<protein>
    <recommendedName>
        <fullName evidence="2">Metallo-beta-lactamase domain-containing protein</fullName>
    </recommendedName>
</protein>
<dbReference type="SMART" id="SM00849">
    <property type="entry name" value="Lactamase_B"/>
    <property type="match status" value="1"/>
</dbReference>
<organism evidence="3 4">
    <name type="scientific">Candidatus Roizmanbacteria bacterium RIFCSPLOWO2_01_FULL_37_12</name>
    <dbReference type="NCBI Taxonomy" id="1802056"/>
    <lineage>
        <taxon>Bacteria</taxon>
        <taxon>Candidatus Roizmaniibacteriota</taxon>
    </lineage>
</organism>